<comment type="caution">
    <text evidence="1">The sequence shown here is derived from an EMBL/GenBank/DDBJ whole genome shotgun (WGS) entry which is preliminary data.</text>
</comment>
<dbReference type="AlphaFoldDB" id="A0A3S3S6W4"/>
<keyword evidence="2" id="KW-1185">Reference proteome</keyword>
<organism evidence="1 2">
    <name type="scientific">Neorhizobium lilium</name>
    <dbReference type="NCBI Taxonomy" id="2503024"/>
    <lineage>
        <taxon>Bacteria</taxon>
        <taxon>Pseudomonadati</taxon>
        <taxon>Pseudomonadota</taxon>
        <taxon>Alphaproteobacteria</taxon>
        <taxon>Hyphomicrobiales</taxon>
        <taxon>Rhizobiaceae</taxon>
        <taxon>Rhizobium/Agrobacterium group</taxon>
        <taxon>Neorhizobium</taxon>
    </lineage>
</organism>
<evidence type="ECO:0000313" key="2">
    <source>
        <dbReference type="Proteomes" id="UP000287687"/>
    </source>
</evidence>
<dbReference type="OrthoDB" id="8114021at2"/>
<evidence type="ECO:0000313" key="1">
    <source>
        <dbReference type="EMBL" id="RWX78282.1"/>
    </source>
</evidence>
<dbReference type="EMBL" id="SBIP01000002">
    <property type="protein sequence ID" value="RWX78282.1"/>
    <property type="molecule type" value="Genomic_DNA"/>
</dbReference>
<dbReference type="Proteomes" id="UP000287687">
    <property type="component" value="Unassembled WGS sequence"/>
</dbReference>
<accession>A0A3S3S6W4</accession>
<protein>
    <submittedName>
        <fullName evidence="1">Uncharacterized protein</fullName>
    </submittedName>
</protein>
<dbReference type="RefSeq" id="WP_128442260.1">
    <property type="nucleotide sequence ID" value="NZ_SBIP01000002.1"/>
</dbReference>
<gene>
    <name evidence="1" type="ORF">EPK99_06520</name>
</gene>
<sequence>MNEAQIIEIFVKAAEVDRKLPDSARPAKLKATNHGYVHDTADLNGWFSDDKHAANWAWLDPANLRNTTNDMGLWSAAMELIKLVPSEKNRRALWAWARSEAGGKAFAKWCREVEGISRQVGNYRKNAAVLHIARALDRKPLQHNDIDGSEAFTSTPEIEDKQDIIEVWRADDAVPLVFDESLRDFSWSAAQNERRRQREARRKQAA</sequence>
<reference evidence="1 2" key="1">
    <citation type="submission" date="2019-01" db="EMBL/GenBank/DDBJ databases">
        <title>The draft genome of Rhizobium sp. 24NR.</title>
        <authorList>
            <person name="Liu L."/>
            <person name="Liang L."/>
            <person name="Shi S."/>
            <person name="Xu L."/>
            <person name="Wang X."/>
            <person name="Li L."/>
            <person name="Zhang X."/>
        </authorList>
    </citation>
    <scope>NUCLEOTIDE SEQUENCE [LARGE SCALE GENOMIC DNA]</scope>
    <source>
        <strain evidence="1 2">24NR</strain>
    </source>
</reference>
<name>A0A3S3S6W4_9HYPH</name>
<proteinExistence type="predicted"/>